<dbReference type="Proteomes" id="UP001446871">
    <property type="component" value="Unassembled WGS sequence"/>
</dbReference>
<organism evidence="1 2">
    <name type="scientific">Apiospora saccharicola</name>
    <dbReference type="NCBI Taxonomy" id="335842"/>
    <lineage>
        <taxon>Eukaryota</taxon>
        <taxon>Fungi</taxon>
        <taxon>Dikarya</taxon>
        <taxon>Ascomycota</taxon>
        <taxon>Pezizomycotina</taxon>
        <taxon>Sordariomycetes</taxon>
        <taxon>Xylariomycetidae</taxon>
        <taxon>Amphisphaeriales</taxon>
        <taxon>Apiosporaceae</taxon>
        <taxon>Apiospora</taxon>
    </lineage>
</organism>
<protein>
    <submittedName>
        <fullName evidence="1">Uncharacterized protein</fullName>
    </submittedName>
</protein>
<keyword evidence="2" id="KW-1185">Reference proteome</keyword>
<proteinExistence type="predicted"/>
<comment type="caution">
    <text evidence="1">The sequence shown here is derived from an EMBL/GenBank/DDBJ whole genome shotgun (WGS) entry which is preliminary data.</text>
</comment>
<dbReference type="EMBL" id="JAQQWM010000003">
    <property type="protein sequence ID" value="KAK8071555.1"/>
    <property type="molecule type" value="Genomic_DNA"/>
</dbReference>
<name>A0ABR1VMX0_9PEZI</name>
<sequence length="228" mass="25930">MAVFHSVFHSGCASTLRIPASAIGYSPIRVYPPTILWRVSLRGPSPGTMALYTTDTCAYGMHGLTRTIETMWVYANRSVQRTILRVINRLGNSREHPKLGQNRLASLPRRGETYLVGELNPERGQIAYERGFLQRAGSQKFWQRHAVEKYLSWETQCLTEAVPVYVVCKLHGREEVFPPPEFEFLAALHLVDVDGVVAVVEEPRVQLVRNQPSLHLPRLLETQLRRGR</sequence>
<reference evidence="1 2" key="1">
    <citation type="submission" date="2023-01" db="EMBL/GenBank/DDBJ databases">
        <title>Analysis of 21 Apiospora genomes using comparative genomics revels a genus with tremendous synthesis potential of carbohydrate active enzymes and secondary metabolites.</title>
        <authorList>
            <person name="Sorensen T."/>
        </authorList>
    </citation>
    <scope>NUCLEOTIDE SEQUENCE [LARGE SCALE GENOMIC DNA]</scope>
    <source>
        <strain evidence="1 2">CBS 83171</strain>
    </source>
</reference>
<gene>
    <name evidence="1" type="ORF">PG996_004903</name>
</gene>
<accession>A0ABR1VMX0</accession>
<evidence type="ECO:0000313" key="2">
    <source>
        <dbReference type="Proteomes" id="UP001446871"/>
    </source>
</evidence>
<evidence type="ECO:0000313" key="1">
    <source>
        <dbReference type="EMBL" id="KAK8071555.1"/>
    </source>
</evidence>